<keyword evidence="2" id="KW-1185">Reference proteome</keyword>
<reference evidence="1 2" key="1">
    <citation type="submission" date="2023-01" db="EMBL/GenBank/DDBJ databases">
        <title>Analysis of 21 Apiospora genomes using comparative genomics revels a genus with tremendous synthesis potential of carbohydrate active enzymes and secondary metabolites.</title>
        <authorList>
            <person name="Sorensen T."/>
        </authorList>
    </citation>
    <scope>NUCLEOTIDE SEQUENCE [LARGE SCALE GENOMIC DNA]</scope>
    <source>
        <strain evidence="1 2">CBS 20057</strain>
    </source>
</reference>
<sequence>MSLHTTPKIMGSELNETLPRIMKAGFTDILKVNILDKFAPEALLRAIDELLSLRMLNDRSLTAEGIDAAGFPGNSI</sequence>
<gene>
    <name evidence="1" type="ORF">PG991_007291</name>
</gene>
<evidence type="ECO:0000313" key="1">
    <source>
        <dbReference type="EMBL" id="KAK8018101.1"/>
    </source>
</evidence>
<accession>A0ABR1RT10</accession>
<protein>
    <submittedName>
        <fullName evidence="1">P-loop containing nucleoside triphosphate hydrolase protein</fullName>
    </submittedName>
</protein>
<evidence type="ECO:0000313" key="2">
    <source>
        <dbReference type="Proteomes" id="UP001396898"/>
    </source>
</evidence>
<name>A0ABR1RT10_9PEZI</name>
<dbReference type="EMBL" id="JAQQWI010000010">
    <property type="protein sequence ID" value="KAK8018101.1"/>
    <property type="molecule type" value="Genomic_DNA"/>
</dbReference>
<keyword evidence="1" id="KW-0378">Hydrolase</keyword>
<dbReference type="Proteomes" id="UP001396898">
    <property type="component" value="Unassembled WGS sequence"/>
</dbReference>
<comment type="caution">
    <text evidence="1">The sequence shown here is derived from an EMBL/GenBank/DDBJ whole genome shotgun (WGS) entry which is preliminary data.</text>
</comment>
<organism evidence="1 2">
    <name type="scientific">Apiospora marii</name>
    <dbReference type="NCBI Taxonomy" id="335849"/>
    <lineage>
        <taxon>Eukaryota</taxon>
        <taxon>Fungi</taxon>
        <taxon>Dikarya</taxon>
        <taxon>Ascomycota</taxon>
        <taxon>Pezizomycotina</taxon>
        <taxon>Sordariomycetes</taxon>
        <taxon>Xylariomycetidae</taxon>
        <taxon>Amphisphaeriales</taxon>
        <taxon>Apiosporaceae</taxon>
        <taxon>Apiospora</taxon>
    </lineage>
</organism>
<dbReference type="GO" id="GO:0016787">
    <property type="term" value="F:hydrolase activity"/>
    <property type="evidence" value="ECO:0007669"/>
    <property type="project" value="UniProtKB-KW"/>
</dbReference>
<proteinExistence type="predicted"/>